<gene>
    <name evidence="1" type="ORF">MML48_1g07685</name>
</gene>
<proteinExistence type="predicted"/>
<keyword evidence="2" id="KW-1185">Reference proteome</keyword>
<organism evidence="1 2">
    <name type="scientific">Holotrichia oblita</name>
    <name type="common">Chafer beetle</name>
    <dbReference type="NCBI Taxonomy" id="644536"/>
    <lineage>
        <taxon>Eukaryota</taxon>
        <taxon>Metazoa</taxon>
        <taxon>Ecdysozoa</taxon>
        <taxon>Arthropoda</taxon>
        <taxon>Hexapoda</taxon>
        <taxon>Insecta</taxon>
        <taxon>Pterygota</taxon>
        <taxon>Neoptera</taxon>
        <taxon>Endopterygota</taxon>
        <taxon>Coleoptera</taxon>
        <taxon>Polyphaga</taxon>
        <taxon>Scarabaeiformia</taxon>
        <taxon>Scarabaeidae</taxon>
        <taxon>Melolonthinae</taxon>
        <taxon>Holotrichia</taxon>
    </lineage>
</organism>
<accession>A0ACB9TYF6</accession>
<dbReference type="EMBL" id="CM043015">
    <property type="protein sequence ID" value="KAI4471679.1"/>
    <property type="molecule type" value="Genomic_DNA"/>
</dbReference>
<comment type="caution">
    <text evidence="1">The sequence shown here is derived from an EMBL/GenBank/DDBJ whole genome shotgun (WGS) entry which is preliminary data.</text>
</comment>
<evidence type="ECO:0000313" key="1">
    <source>
        <dbReference type="EMBL" id="KAI4471679.1"/>
    </source>
</evidence>
<reference evidence="1" key="1">
    <citation type="submission" date="2022-04" db="EMBL/GenBank/DDBJ databases">
        <title>Chromosome-scale genome assembly of Holotrichia oblita Faldermann.</title>
        <authorList>
            <person name="Rongchong L."/>
        </authorList>
    </citation>
    <scope>NUCLEOTIDE SEQUENCE</scope>
    <source>
        <strain evidence="1">81SQS9</strain>
    </source>
</reference>
<name>A0ACB9TYF6_HOLOL</name>
<evidence type="ECO:0000313" key="2">
    <source>
        <dbReference type="Proteomes" id="UP001056778"/>
    </source>
</evidence>
<dbReference type="Proteomes" id="UP001056778">
    <property type="component" value="Chromosome 1"/>
</dbReference>
<protein>
    <submittedName>
        <fullName evidence="1">Retinal tissue protein</fullName>
    </submittedName>
</protein>
<sequence length="113" mass="12926">MATEKPGSVQQAGKFGRLKLLIKFQIIKVTFCKAVKMRIDFSAEDSAFTEFEESLLSMENLDRSSPELWPEKIPGMNEIMSIFTPPTAAKLPYSKDFTPEDQTYLHRKYISTL</sequence>